<evidence type="ECO:0000313" key="2">
    <source>
        <dbReference type="Proteomes" id="UP001152759"/>
    </source>
</evidence>
<reference evidence="1" key="1">
    <citation type="submission" date="2021-12" db="EMBL/GenBank/DDBJ databases">
        <authorList>
            <person name="King R."/>
        </authorList>
    </citation>
    <scope>NUCLEOTIDE SEQUENCE</scope>
</reference>
<dbReference type="EMBL" id="OU963871">
    <property type="protein sequence ID" value="CAH0382714.1"/>
    <property type="molecule type" value="Genomic_DNA"/>
</dbReference>
<organism evidence="1 2">
    <name type="scientific">Bemisia tabaci</name>
    <name type="common">Sweetpotato whitefly</name>
    <name type="synonym">Aleurodes tabaci</name>
    <dbReference type="NCBI Taxonomy" id="7038"/>
    <lineage>
        <taxon>Eukaryota</taxon>
        <taxon>Metazoa</taxon>
        <taxon>Ecdysozoa</taxon>
        <taxon>Arthropoda</taxon>
        <taxon>Hexapoda</taxon>
        <taxon>Insecta</taxon>
        <taxon>Pterygota</taxon>
        <taxon>Neoptera</taxon>
        <taxon>Paraneoptera</taxon>
        <taxon>Hemiptera</taxon>
        <taxon>Sternorrhyncha</taxon>
        <taxon>Aleyrodoidea</taxon>
        <taxon>Aleyrodidae</taxon>
        <taxon>Aleyrodinae</taxon>
        <taxon>Bemisia</taxon>
    </lineage>
</organism>
<sequence length="148" mass="16244">MSGLIPACGAGKLSRELASGFNNTPLISGNGCGGANVVLKWLNWPWPFSLCPDFVQVAIELLDYCLKAADPGKYQSLIQSSHFNLPNDFGVLRINSDIQQGVYRSGKSGNSTISAQGPEFSSFFGHFCLSLSEKFKCFKFSNCVKWRY</sequence>
<accession>A0A9P0A251</accession>
<dbReference type="Proteomes" id="UP001152759">
    <property type="component" value="Chromosome 10"/>
</dbReference>
<gene>
    <name evidence="1" type="ORF">BEMITA_LOCUS2220</name>
</gene>
<protein>
    <submittedName>
        <fullName evidence="1">Uncharacterized protein</fullName>
    </submittedName>
</protein>
<keyword evidence="2" id="KW-1185">Reference proteome</keyword>
<proteinExistence type="predicted"/>
<evidence type="ECO:0000313" key="1">
    <source>
        <dbReference type="EMBL" id="CAH0382714.1"/>
    </source>
</evidence>
<name>A0A9P0A251_BEMTA</name>
<dbReference type="AlphaFoldDB" id="A0A9P0A251"/>